<keyword evidence="12" id="KW-1185">Reference proteome</keyword>
<evidence type="ECO:0000256" key="7">
    <source>
        <dbReference type="ARBA" id="ARBA00023170"/>
    </source>
</evidence>
<accession>A0A7R9M4D8</accession>
<keyword evidence="7" id="KW-0675">Receptor</keyword>
<dbReference type="GO" id="GO:0000978">
    <property type="term" value="F:RNA polymerase II cis-regulatory region sequence-specific DNA binding"/>
    <property type="evidence" value="ECO:0007669"/>
    <property type="project" value="TreeGrafter"/>
</dbReference>
<dbReference type="EMBL" id="OC920078">
    <property type="protein sequence ID" value="CAD7652186.1"/>
    <property type="molecule type" value="Genomic_DNA"/>
</dbReference>
<keyword evidence="1" id="KW-0479">Metal-binding</keyword>
<evidence type="ECO:0000256" key="1">
    <source>
        <dbReference type="ARBA" id="ARBA00022723"/>
    </source>
</evidence>
<evidence type="ECO:0000256" key="9">
    <source>
        <dbReference type="SAM" id="MobiDB-lite"/>
    </source>
</evidence>
<evidence type="ECO:0000256" key="5">
    <source>
        <dbReference type="ARBA" id="ARBA00023125"/>
    </source>
</evidence>
<feature type="region of interest" description="Disordered" evidence="9">
    <location>
        <begin position="63"/>
        <end position="106"/>
    </location>
</feature>
<dbReference type="SUPFAM" id="SSF48508">
    <property type="entry name" value="Nuclear receptor ligand-binding domain"/>
    <property type="match status" value="1"/>
</dbReference>
<dbReference type="Pfam" id="PF00105">
    <property type="entry name" value="zf-C4"/>
    <property type="match status" value="1"/>
</dbReference>
<keyword evidence="6" id="KW-0804">Transcription</keyword>
<dbReference type="Gene3D" id="3.30.50.10">
    <property type="entry name" value="Erythroid Transcription Factor GATA-1, subunit A"/>
    <property type="match status" value="1"/>
</dbReference>
<dbReference type="InterPro" id="IPR001628">
    <property type="entry name" value="Znf_hrmn_rcpt"/>
</dbReference>
<dbReference type="InterPro" id="IPR013088">
    <property type="entry name" value="Znf_NHR/GATA"/>
</dbReference>
<evidence type="ECO:0000256" key="8">
    <source>
        <dbReference type="ARBA" id="ARBA00023242"/>
    </source>
</evidence>
<dbReference type="GO" id="GO:0030154">
    <property type="term" value="P:cell differentiation"/>
    <property type="evidence" value="ECO:0007669"/>
    <property type="project" value="TreeGrafter"/>
</dbReference>
<keyword evidence="4" id="KW-0805">Transcription regulation</keyword>
<dbReference type="PRINTS" id="PR00398">
    <property type="entry name" value="STRDHORMONER"/>
</dbReference>
<dbReference type="InterPro" id="IPR001723">
    <property type="entry name" value="Nuclear_hrmn_rcpt"/>
</dbReference>
<evidence type="ECO:0000313" key="12">
    <source>
        <dbReference type="Proteomes" id="UP000728032"/>
    </source>
</evidence>
<keyword evidence="3" id="KW-0862">Zinc</keyword>
<dbReference type="Proteomes" id="UP000728032">
    <property type="component" value="Unassembled WGS sequence"/>
</dbReference>
<dbReference type="SMART" id="SM00430">
    <property type="entry name" value="HOLI"/>
    <property type="match status" value="1"/>
</dbReference>
<keyword evidence="2" id="KW-0863">Zinc-finger</keyword>
<evidence type="ECO:0000313" key="11">
    <source>
        <dbReference type="EMBL" id="CAD7652186.1"/>
    </source>
</evidence>
<dbReference type="InterPro" id="IPR000536">
    <property type="entry name" value="Nucl_hrmn_rcpt_lig-bd"/>
</dbReference>
<dbReference type="SUPFAM" id="SSF57716">
    <property type="entry name" value="Glucocorticoid receptor-like (DNA-binding domain)"/>
    <property type="match status" value="1"/>
</dbReference>
<keyword evidence="8" id="KW-0539">Nucleus</keyword>
<dbReference type="OrthoDB" id="6352325at2759"/>
<dbReference type="InterPro" id="IPR050234">
    <property type="entry name" value="Nuclear_hormone_rcpt_NR1"/>
</dbReference>
<dbReference type="SMART" id="SM00399">
    <property type="entry name" value="ZnF_C4"/>
    <property type="match status" value="1"/>
</dbReference>
<evidence type="ECO:0000256" key="3">
    <source>
        <dbReference type="ARBA" id="ARBA00022833"/>
    </source>
</evidence>
<keyword evidence="5" id="KW-0238">DNA-binding</keyword>
<evidence type="ECO:0000259" key="10">
    <source>
        <dbReference type="PROSITE" id="PS51843"/>
    </source>
</evidence>
<gene>
    <name evidence="11" type="ORF">ONB1V03_LOCUS8851</name>
</gene>
<organism evidence="11">
    <name type="scientific">Oppiella nova</name>
    <dbReference type="NCBI Taxonomy" id="334625"/>
    <lineage>
        <taxon>Eukaryota</taxon>
        <taxon>Metazoa</taxon>
        <taxon>Ecdysozoa</taxon>
        <taxon>Arthropoda</taxon>
        <taxon>Chelicerata</taxon>
        <taxon>Arachnida</taxon>
        <taxon>Acari</taxon>
        <taxon>Acariformes</taxon>
        <taxon>Sarcoptiformes</taxon>
        <taxon>Oribatida</taxon>
        <taxon>Brachypylina</taxon>
        <taxon>Oppioidea</taxon>
        <taxon>Oppiidae</taxon>
        <taxon>Oppiella</taxon>
    </lineage>
</organism>
<dbReference type="AlphaFoldDB" id="A0A7R9M4D8"/>
<dbReference type="GO" id="GO:0008270">
    <property type="term" value="F:zinc ion binding"/>
    <property type="evidence" value="ECO:0007669"/>
    <property type="project" value="UniProtKB-KW"/>
</dbReference>
<dbReference type="PANTHER" id="PTHR24082:SF283">
    <property type="entry name" value="NUCLEAR HORMONE RECEPTOR HR96"/>
    <property type="match status" value="1"/>
</dbReference>
<dbReference type="GO" id="GO:0004879">
    <property type="term" value="F:nuclear receptor activity"/>
    <property type="evidence" value="ECO:0007669"/>
    <property type="project" value="TreeGrafter"/>
</dbReference>
<dbReference type="PANTHER" id="PTHR24082">
    <property type="entry name" value="NUCLEAR HORMONE RECEPTOR"/>
    <property type="match status" value="1"/>
</dbReference>
<dbReference type="GO" id="GO:0045944">
    <property type="term" value="P:positive regulation of transcription by RNA polymerase II"/>
    <property type="evidence" value="ECO:0007669"/>
    <property type="project" value="TreeGrafter"/>
</dbReference>
<dbReference type="GO" id="GO:0000122">
    <property type="term" value="P:negative regulation of transcription by RNA polymerase II"/>
    <property type="evidence" value="ECO:0007669"/>
    <property type="project" value="TreeGrafter"/>
</dbReference>
<sequence length="410" mass="48504">MKATTSTPCPACPEFVCHFGYNCAVNVLTRKFCIKCRLNKCLAMGMKKDIILNEEEREARYQKIQMNRKTRKTKDLSMDETIDSKTTTSSDRHSDETLSHTSHTDTTSPHIHYTDITFHTKHTNDYRKHSTDSQTIDFSDLMTDTNISEGQSPSDLPIHRPLMDYRNQFTELEGNKLQELQLAAQIFPEHRVRTYSLMPADQDYCLWIVMPLKLEQQLRRIVKMSKQLTQFNSICENDRISLIKYGFLELFYIRSVPIFNCQNDTWTYVMDYENSVTFSLDIMRDFPLNEWDRDQLILDLLTAIILFNPERPYIRHKNTVKFQQQIYMYLLKRYLLLKYRTESESSDKFRTLMQCLHELYVMAETKRTLVYLNYSADKVPSSMLREVFEIKSKQDYELNVPGNISCQLNK</sequence>
<proteinExistence type="predicted"/>
<evidence type="ECO:0000256" key="4">
    <source>
        <dbReference type="ARBA" id="ARBA00023015"/>
    </source>
</evidence>
<evidence type="ECO:0000256" key="6">
    <source>
        <dbReference type="ARBA" id="ARBA00023163"/>
    </source>
</evidence>
<protein>
    <recommendedName>
        <fullName evidence="10">NR LBD domain-containing protein</fullName>
    </recommendedName>
</protein>
<evidence type="ECO:0000256" key="2">
    <source>
        <dbReference type="ARBA" id="ARBA00022771"/>
    </source>
</evidence>
<dbReference type="EMBL" id="CAJPVJ010005253">
    <property type="protein sequence ID" value="CAG2169373.1"/>
    <property type="molecule type" value="Genomic_DNA"/>
</dbReference>
<reference evidence="11" key="1">
    <citation type="submission" date="2020-11" db="EMBL/GenBank/DDBJ databases">
        <authorList>
            <person name="Tran Van P."/>
        </authorList>
    </citation>
    <scope>NUCLEOTIDE SEQUENCE</scope>
</reference>
<feature type="domain" description="NR LBD" evidence="10">
    <location>
        <begin position="178"/>
        <end position="392"/>
    </location>
</feature>
<name>A0A7R9M4D8_9ACAR</name>
<dbReference type="PROSITE" id="PS51843">
    <property type="entry name" value="NR_LBD"/>
    <property type="match status" value="1"/>
</dbReference>
<dbReference type="InterPro" id="IPR035500">
    <property type="entry name" value="NHR-like_dom_sf"/>
</dbReference>
<dbReference type="Gene3D" id="1.10.565.10">
    <property type="entry name" value="Retinoid X Receptor"/>
    <property type="match status" value="1"/>
</dbReference>